<sequence length="631" mass="69214">MNAVPVSGDVSAYLRQHEAKPLLRFITCGSVDDGKSTLIGRLLYESKRLFDDQLAALEADSRRHGTQGERIDYALLLDGLAAEREQGITIDVAYRYFDTDRRKYIVADCPGHEQYTRNMATGASTADLAVVLVDARKGLLQQTRRHSYIISLLGIGHIVLAINKMDLVGYEQDVFERIAGEYRALAAQLGIGNVQVIPLSALEGQNLSTRSALMPWYAGPSLLEHLDAVELADHDAASGQRPAPAGAMGQPPEPGFPRLRRHPCRRAGARRRCGGGAAVGAPFHGQAGAGAGRPAGRGRRRAGGDADPGRRDRRQPRRRHRRRWRPAGGGRPVRRACAVDGRCRTAAWPPVLAADRQPHRGGERQRDQAPGRREHAGKAGGQAAGAERGRLLQPVAGRTHRLRALRAQPRAGWLHPDRPPEQRHRRRRHPGLRPAPRRQRALAASGRGQGRARPHQGADAEGAVVHRPVRRRQVHHRQPGGKAPACTRLPHLHPRRRQCPPRAEPRPRLHRRGPGGEHPPRRRSGAVDGRRRADRAGQLHLAVPRRAADGARALRRGRVHRGIRRRAAGGGRIARREGPVPQGARRADPQLHRHRFALRDPRSAGAAPVRRRRGAGCDGRPGGEAGAALRL</sequence>
<evidence type="ECO:0000313" key="9">
    <source>
        <dbReference type="EMBL" id="SBV36665.1"/>
    </source>
</evidence>
<protein>
    <recommendedName>
        <fullName evidence="1">sulfate adenylyltransferase</fullName>
        <ecNumber evidence="1">2.7.7.4</ecNumber>
    </recommendedName>
</protein>
<feature type="region of interest" description="Disordered" evidence="7">
    <location>
        <begin position="599"/>
        <end position="631"/>
    </location>
</feature>
<dbReference type="SUPFAM" id="SSF52540">
    <property type="entry name" value="P-loop containing nucleoside triphosphate hydrolases"/>
    <property type="match status" value="1"/>
</dbReference>
<evidence type="ECO:0000256" key="5">
    <source>
        <dbReference type="ARBA" id="ARBA00022840"/>
    </source>
</evidence>
<dbReference type="GO" id="GO:0003924">
    <property type="term" value="F:GTPase activity"/>
    <property type="evidence" value="ECO:0007669"/>
    <property type="project" value="InterPro"/>
</dbReference>
<keyword evidence="2 9" id="KW-0808">Transferase</keyword>
<feature type="compositionally biased region" description="Gly residues" evidence="7">
    <location>
        <begin position="616"/>
        <end position="625"/>
    </location>
</feature>
<dbReference type="PROSITE" id="PS00301">
    <property type="entry name" value="G_TR_1"/>
    <property type="match status" value="1"/>
</dbReference>
<feature type="compositionally biased region" description="Basic and acidic residues" evidence="7">
    <location>
        <begin position="356"/>
        <end position="377"/>
    </location>
</feature>
<dbReference type="NCBIfam" id="TIGR02034">
    <property type="entry name" value="CysN"/>
    <property type="match status" value="1"/>
</dbReference>
<dbReference type="AlphaFoldDB" id="A0A1Y5Q7E9"/>
<organism evidence="9">
    <name type="scientific">uncultured Stenotrophomonas sp</name>
    <dbReference type="NCBI Taxonomy" id="165438"/>
    <lineage>
        <taxon>Bacteria</taxon>
        <taxon>Pseudomonadati</taxon>
        <taxon>Pseudomonadota</taxon>
        <taxon>Gammaproteobacteria</taxon>
        <taxon>Lysobacterales</taxon>
        <taxon>Lysobacteraceae</taxon>
        <taxon>Stenotrophomonas</taxon>
        <taxon>environmental samples</taxon>
    </lineage>
</organism>
<feature type="region of interest" description="Disordered" evidence="7">
    <location>
        <begin position="349"/>
        <end position="539"/>
    </location>
</feature>
<dbReference type="EC" id="2.7.7.4" evidence="1"/>
<gene>
    <name evidence="9" type="ORF">STPYR_11595</name>
</gene>
<reference evidence="9" key="1">
    <citation type="submission" date="2016-03" db="EMBL/GenBank/DDBJ databases">
        <authorList>
            <person name="Ploux O."/>
        </authorList>
    </citation>
    <scope>NUCLEOTIDE SEQUENCE</scope>
    <source>
        <strain evidence="9">UC10</strain>
    </source>
</reference>
<dbReference type="Gene3D" id="3.40.50.300">
    <property type="entry name" value="P-loop containing nucleotide triphosphate hydrolases"/>
    <property type="match status" value="1"/>
</dbReference>
<dbReference type="InterPro" id="IPR031157">
    <property type="entry name" value="G_TR_CS"/>
</dbReference>
<evidence type="ECO:0000256" key="2">
    <source>
        <dbReference type="ARBA" id="ARBA00022679"/>
    </source>
</evidence>
<keyword evidence="3 9" id="KW-0548">Nucleotidyltransferase</keyword>
<evidence type="ECO:0000256" key="3">
    <source>
        <dbReference type="ARBA" id="ARBA00022695"/>
    </source>
</evidence>
<feature type="compositionally biased region" description="Basic residues" evidence="7">
    <location>
        <begin position="490"/>
        <end position="499"/>
    </location>
</feature>
<dbReference type="GO" id="GO:0005524">
    <property type="term" value="F:ATP binding"/>
    <property type="evidence" value="ECO:0007669"/>
    <property type="project" value="UniProtKB-KW"/>
</dbReference>
<dbReference type="PROSITE" id="PS51722">
    <property type="entry name" value="G_TR_2"/>
    <property type="match status" value="1"/>
</dbReference>
<keyword evidence="4" id="KW-0547">Nucleotide-binding</keyword>
<proteinExistence type="predicted"/>
<dbReference type="EMBL" id="FLTS01000001">
    <property type="protein sequence ID" value="SBV36665.1"/>
    <property type="molecule type" value="Genomic_DNA"/>
</dbReference>
<dbReference type="GO" id="GO:0004781">
    <property type="term" value="F:sulfate adenylyltransferase (ATP) activity"/>
    <property type="evidence" value="ECO:0007669"/>
    <property type="project" value="UniProtKB-EC"/>
</dbReference>
<evidence type="ECO:0000259" key="8">
    <source>
        <dbReference type="PROSITE" id="PS51722"/>
    </source>
</evidence>
<feature type="compositionally biased region" description="Basic residues" evidence="7">
    <location>
        <begin position="311"/>
        <end position="325"/>
    </location>
</feature>
<dbReference type="GO" id="GO:0006790">
    <property type="term" value="P:sulfur compound metabolic process"/>
    <property type="evidence" value="ECO:0007669"/>
    <property type="project" value="InterPro"/>
</dbReference>
<feature type="compositionally biased region" description="Basic residues" evidence="7">
    <location>
        <begin position="258"/>
        <end position="273"/>
    </location>
</feature>
<feature type="compositionally biased region" description="Basic residues" evidence="7">
    <location>
        <begin position="423"/>
        <end position="440"/>
    </location>
</feature>
<feature type="region of interest" description="Disordered" evidence="7">
    <location>
        <begin position="564"/>
        <end position="587"/>
    </location>
</feature>
<evidence type="ECO:0000256" key="1">
    <source>
        <dbReference type="ARBA" id="ARBA00012391"/>
    </source>
</evidence>
<dbReference type="GO" id="GO:0005525">
    <property type="term" value="F:GTP binding"/>
    <property type="evidence" value="ECO:0007669"/>
    <property type="project" value="UniProtKB-KW"/>
</dbReference>
<feature type="domain" description="Tr-type G" evidence="8">
    <location>
        <begin position="20"/>
        <end position="234"/>
    </location>
</feature>
<dbReference type="InterPro" id="IPR011779">
    <property type="entry name" value="SO4_adenylTrfase_lsu"/>
</dbReference>
<dbReference type="InterPro" id="IPR041757">
    <property type="entry name" value="CysN_GTP-bd"/>
</dbReference>
<dbReference type="FunFam" id="3.40.50.300:FF:000119">
    <property type="entry name" value="Sulfate adenylyltransferase subunit 1"/>
    <property type="match status" value="1"/>
</dbReference>
<dbReference type="InterPro" id="IPR050100">
    <property type="entry name" value="TRAFAC_GTPase_members"/>
</dbReference>
<dbReference type="CDD" id="cd04166">
    <property type="entry name" value="CysN_ATPS"/>
    <property type="match status" value="1"/>
</dbReference>
<keyword evidence="5" id="KW-0067">ATP-binding</keyword>
<accession>A0A1Y5Q7E9</accession>
<name>A0A1Y5Q7E9_9GAMM</name>
<feature type="compositionally biased region" description="Basic residues" evidence="7">
    <location>
        <begin position="467"/>
        <end position="479"/>
    </location>
</feature>
<dbReference type="PANTHER" id="PTHR23115">
    <property type="entry name" value="TRANSLATION FACTOR"/>
    <property type="match status" value="1"/>
</dbReference>
<keyword evidence="6" id="KW-0342">GTP-binding</keyword>
<feature type="compositionally biased region" description="Basic and acidic residues" evidence="7">
    <location>
        <begin position="528"/>
        <end position="537"/>
    </location>
</feature>
<dbReference type="InterPro" id="IPR027417">
    <property type="entry name" value="P-loop_NTPase"/>
</dbReference>
<evidence type="ECO:0000256" key="4">
    <source>
        <dbReference type="ARBA" id="ARBA00022741"/>
    </source>
</evidence>
<dbReference type="InterPro" id="IPR000795">
    <property type="entry name" value="T_Tr_GTP-bd_dom"/>
</dbReference>
<dbReference type="Pfam" id="PF00009">
    <property type="entry name" value="GTP_EFTU"/>
    <property type="match status" value="1"/>
</dbReference>
<evidence type="ECO:0000256" key="7">
    <source>
        <dbReference type="SAM" id="MobiDB-lite"/>
    </source>
</evidence>
<feature type="region of interest" description="Disordered" evidence="7">
    <location>
        <begin position="235"/>
        <end position="336"/>
    </location>
</feature>
<evidence type="ECO:0000256" key="6">
    <source>
        <dbReference type="ARBA" id="ARBA00023134"/>
    </source>
</evidence>
<dbReference type="PRINTS" id="PR00315">
    <property type="entry name" value="ELONGATNFCT"/>
</dbReference>